<gene>
    <name evidence="1" type="ORF">MAGMO_0556</name>
</gene>
<sequence>MSNLFSYTTLKKIAYILPFIILALAGLEHTSQASISHFYNYLAQQAKRNLHKETTDRAKKIERYQTALKWTQLAIAYQPHSHRLHYRAGHLYRYLASLQLQRKKKQDARKKSEHHFSLALANNPIWGHAWSSIAWAKSRLAGHFSAAQHSFMMANKLAPNELVTQYNLVRLAYKRWPQLDIAMQSYVQSMVNKLFARELNHPEKLFKLTVRYKRKGEMRRLIAHSKKVRYMNWLVTYARTHGEKDPPWYRHTKPTLDML</sequence>
<organism evidence="1">
    <name type="scientific">Magnetococcus massalia (strain MO-1)</name>
    <dbReference type="NCBI Taxonomy" id="451514"/>
    <lineage>
        <taxon>Bacteria</taxon>
        <taxon>Pseudomonadati</taxon>
        <taxon>Pseudomonadota</taxon>
        <taxon>Magnetococcia</taxon>
        <taxon>Magnetococcales</taxon>
        <taxon>Magnetococcaceae</taxon>
        <taxon>Magnetococcus</taxon>
    </lineage>
</organism>
<dbReference type="AlphaFoldDB" id="A0A1S7LCU7"/>
<dbReference type="InterPro" id="IPR011990">
    <property type="entry name" value="TPR-like_helical_dom_sf"/>
</dbReference>
<reference evidence="1" key="1">
    <citation type="submission" date="2015-04" db="EMBL/GenBank/DDBJ databases">
        <authorList>
            <person name="Syromyatnikov M.Y."/>
            <person name="Popov V.N."/>
        </authorList>
    </citation>
    <scope>NUCLEOTIDE SEQUENCE</scope>
    <source>
        <strain evidence="1">MO-1</strain>
    </source>
</reference>
<accession>A0A1S7LCU7</accession>
<dbReference type="SUPFAM" id="SSF48452">
    <property type="entry name" value="TPR-like"/>
    <property type="match status" value="1"/>
</dbReference>
<name>A0A1S7LCU7_MAGMO</name>
<protein>
    <submittedName>
        <fullName evidence="1">Uncharacterized protein</fullName>
    </submittedName>
</protein>
<dbReference type="EMBL" id="LO017727">
    <property type="protein sequence ID" value="CRH04760.1"/>
    <property type="molecule type" value="Genomic_DNA"/>
</dbReference>
<dbReference type="Gene3D" id="1.25.40.10">
    <property type="entry name" value="Tetratricopeptide repeat domain"/>
    <property type="match status" value="1"/>
</dbReference>
<proteinExistence type="predicted"/>
<evidence type="ECO:0000313" key="1">
    <source>
        <dbReference type="EMBL" id="CRH04760.1"/>
    </source>
</evidence>